<sequence>MNQVWASLIGVVLGGGMSYLAQLTTARQAARSEDQRQAAQLAEARSSERLQVLREFIQLAHQGICLAEERYGAPDWTSGCTP</sequence>
<dbReference type="KEGG" id="spun:BFF78_00690"/>
<name>A0A1D7Y2J0_9ACTN</name>
<dbReference type="Proteomes" id="UP000094960">
    <property type="component" value="Chromosome"/>
</dbReference>
<dbReference type="RefSeq" id="WP_069776460.1">
    <property type="nucleotide sequence ID" value="NZ_CP017248.1"/>
</dbReference>
<proteinExistence type="predicted"/>
<accession>A0A1D7Y2J0</accession>
<reference evidence="2" key="1">
    <citation type="submission" date="2016-09" db="EMBL/GenBank/DDBJ databases">
        <title>Streptomyces puniciscabiei strain:TW1S1 Genome sequencing and assembly.</title>
        <authorList>
            <person name="Kim M.-K."/>
            <person name="Kim S.B."/>
        </authorList>
    </citation>
    <scope>NUCLEOTIDE SEQUENCE [LARGE SCALE GENOMIC DNA]</scope>
    <source>
        <strain evidence="2">TW1S1</strain>
    </source>
</reference>
<evidence type="ECO:0000313" key="2">
    <source>
        <dbReference type="Proteomes" id="UP000094960"/>
    </source>
</evidence>
<dbReference type="EMBL" id="CP017248">
    <property type="protein sequence ID" value="AOR29802.1"/>
    <property type="molecule type" value="Genomic_DNA"/>
</dbReference>
<gene>
    <name evidence="1" type="ORF">BFF78_00690</name>
</gene>
<protein>
    <submittedName>
        <fullName evidence="1">Uncharacterized protein</fullName>
    </submittedName>
</protein>
<evidence type="ECO:0000313" key="1">
    <source>
        <dbReference type="EMBL" id="AOR29802.1"/>
    </source>
</evidence>
<dbReference type="AlphaFoldDB" id="A0A1D7Y2J0"/>
<keyword evidence="2" id="KW-1185">Reference proteome</keyword>
<organism evidence="1 2">
    <name type="scientific">Streptomyces fodineus</name>
    <dbReference type="NCBI Taxonomy" id="1904616"/>
    <lineage>
        <taxon>Bacteria</taxon>
        <taxon>Bacillati</taxon>
        <taxon>Actinomycetota</taxon>
        <taxon>Actinomycetes</taxon>
        <taxon>Kitasatosporales</taxon>
        <taxon>Streptomycetaceae</taxon>
        <taxon>Streptomyces</taxon>
    </lineage>
</organism>